<name>A0A2V5HDD0_ASPV1</name>
<keyword evidence="2" id="KW-1185">Reference proteome</keyword>
<sequence length="370" mass="38504">MISEPFSNTANIMAFSTGSWLAIAATLSQVVVSKQAGYFDSSNCVAPSALESCYDDASEYYAQCITKNCAGGSDECYNTCGGDTACMQSQCPNLGIDCINVCGCVKTSREIDCAASACWNQVYSCEYQKTIEDLIDLCPSVNITQLPFWPPPDDAPAGCSCNLGKVDQRELFIADQMTTCANNMTNLDQLTSAEDISDYGRACVCCGKSAIISTIWGVCPNTQPALLGADAWYNSVIAHDWDICGPYLENYDCAGALGYGAPSAGNTTQFYKPGDLPANGTETLSNTGGVISTPISGSTFTWTLGTVPHPVTAMAATATATADSGKSSITATGAAAAATTKSESAARYISAPIMAASGVVAFTLALLRVA</sequence>
<proteinExistence type="predicted"/>
<evidence type="ECO:0000313" key="1">
    <source>
        <dbReference type="EMBL" id="PYI19824.1"/>
    </source>
</evidence>
<dbReference type="AlphaFoldDB" id="A0A2V5HDD0"/>
<dbReference type="Proteomes" id="UP000249829">
    <property type="component" value="Unassembled WGS sequence"/>
</dbReference>
<evidence type="ECO:0000313" key="2">
    <source>
        <dbReference type="Proteomes" id="UP000249829"/>
    </source>
</evidence>
<dbReference type="OMA" id="ATSCWNE"/>
<protein>
    <submittedName>
        <fullName evidence="1">Uncharacterized protein</fullName>
    </submittedName>
</protein>
<accession>A0A2V5HDD0</accession>
<reference evidence="1 2" key="1">
    <citation type="submission" date="2018-02" db="EMBL/GenBank/DDBJ databases">
        <title>The genomes of Aspergillus section Nigri reveals drivers in fungal speciation.</title>
        <authorList>
            <consortium name="DOE Joint Genome Institute"/>
            <person name="Vesth T.C."/>
            <person name="Nybo J."/>
            <person name="Theobald S."/>
            <person name="Brandl J."/>
            <person name="Frisvad J.C."/>
            <person name="Nielsen K.F."/>
            <person name="Lyhne E.K."/>
            <person name="Kogle M.E."/>
            <person name="Kuo A."/>
            <person name="Riley R."/>
            <person name="Clum A."/>
            <person name="Nolan M."/>
            <person name="Lipzen A."/>
            <person name="Salamov A."/>
            <person name="Henrissat B."/>
            <person name="Wiebenga A."/>
            <person name="De vries R.P."/>
            <person name="Grigoriev I.V."/>
            <person name="Mortensen U.H."/>
            <person name="Andersen M.R."/>
            <person name="Baker S.E."/>
        </authorList>
    </citation>
    <scope>NUCLEOTIDE SEQUENCE [LARGE SCALE GENOMIC DNA]</scope>
    <source>
        <strain evidence="1 2">CBS 115571</strain>
    </source>
</reference>
<dbReference type="EMBL" id="KZ825130">
    <property type="protein sequence ID" value="PYI19824.1"/>
    <property type="molecule type" value="Genomic_DNA"/>
</dbReference>
<gene>
    <name evidence="1" type="ORF">BO99DRAFT_130275</name>
</gene>
<organism evidence="1 2">
    <name type="scientific">Aspergillus violaceofuscus (strain CBS 115571)</name>
    <dbReference type="NCBI Taxonomy" id="1450538"/>
    <lineage>
        <taxon>Eukaryota</taxon>
        <taxon>Fungi</taxon>
        <taxon>Dikarya</taxon>
        <taxon>Ascomycota</taxon>
        <taxon>Pezizomycotina</taxon>
        <taxon>Eurotiomycetes</taxon>
        <taxon>Eurotiomycetidae</taxon>
        <taxon>Eurotiales</taxon>
        <taxon>Aspergillaceae</taxon>
        <taxon>Aspergillus</taxon>
    </lineage>
</organism>